<dbReference type="PANTHER" id="PTHR43649:SF28">
    <property type="entry name" value="BINDING PROTEIN COMPONENT OF ABC SUGAR TRANSPORTER-RELATED"/>
    <property type="match status" value="1"/>
</dbReference>
<dbReference type="InterPro" id="IPR006059">
    <property type="entry name" value="SBP"/>
</dbReference>
<dbReference type="InterPro" id="IPR050490">
    <property type="entry name" value="Bact_solute-bd_prot1"/>
</dbReference>
<sequence length="433" mass="48066">MRFLPLILALSLAFPVASDTHEDINKTPDISGLPSKTNNEVEVLHWWTSGGEALAVNALKDMMKEKGHKWKDFAVAGRAGESAINTLRTRALSGNPPDVAQIKGPEIQEWGERGFLVNIDDVAEEQRWNELVPARVSDYLKVDGHYVAAPFNIHRVNWLWANPDVFAQAGAELPQSMDEFFIAAEKIKAAGFIPLALGSEAWQETTLFESIALAIMGTDDFRKAFSEHNSDLLTGEKMRETLLTLRRMKQYTDADSPGRNWSDTTSLVIEGKAAMQMMGDWAKGEFLAANKVSGKDFVCIPAPGTANQFSFNIDSFVFFKSSDPQQTASQKELAKLILEPDFQEEFNLSKGSIPVRVDINMTRFDPCAQDAMQAFLRAAATDNLVASLSHNMAIGRASQVALFDVISRYYNDDEVNIDETMRHIRAAVLADKL</sequence>
<organism evidence="7 8">
    <name type="scientific">Enterovibrio norvegicus FF-454</name>
    <dbReference type="NCBI Taxonomy" id="1185651"/>
    <lineage>
        <taxon>Bacteria</taxon>
        <taxon>Pseudomonadati</taxon>
        <taxon>Pseudomonadota</taxon>
        <taxon>Gammaproteobacteria</taxon>
        <taxon>Vibrionales</taxon>
        <taxon>Vibrionaceae</taxon>
        <taxon>Enterovibrio</taxon>
    </lineage>
</organism>
<keyword evidence="4" id="KW-0732">Signal</keyword>
<dbReference type="EMBL" id="AJWN02000106">
    <property type="protein sequence ID" value="OEE57784.1"/>
    <property type="molecule type" value="Genomic_DNA"/>
</dbReference>
<evidence type="ECO:0000256" key="6">
    <source>
        <dbReference type="ARBA" id="ARBA00049753"/>
    </source>
</evidence>
<dbReference type="Pfam" id="PF01547">
    <property type="entry name" value="SBP_bac_1"/>
    <property type="match status" value="1"/>
</dbReference>
<comment type="similarity">
    <text evidence="2">Belongs to the bacterial solute-binding protein 1 family.</text>
</comment>
<evidence type="ECO:0000256" key="1">
    <source>
        <dbReference type="ARBA" id="ARBA00004418"/>
    </source>
</evidence>
<evidence type="ECO:0000256" key="2">
    <source>
        <dbReference type="ARBA" id="ARBA00008520"/>
    </source>
</evidence>
<evidence type="ECO:0000256" key="5">
    <source>
        <dbReference type="ARBA" id="ARBA00049629"/>
    </source>
</evidence>
<dbReference type="SUPFAM" id="SSF53850">
    <property type="entry name" value="Periplasmic binding protein-like II"/>
    <property type="match status" value="1"/>
</dbReference>
<dbReference type="AlphaFoldDB" id="A0A1E5BWY1"/>
<dbReference type="Proteomes" id="UP000095039">
    <property type="component" value="Unassembled WGS sequence"/>
</dbReference>
<accession>A0A1E5BWY1</accession>
<proteinExistence type="inferred from homology"/>
<comment type="caution">
    <text evidence="7">The sequence shown here is derived from an EMBL/GenBank/DDBJ whole genome shotgun (WGS) entry which is preliminary data.</text>
</comment>
<evidence type="ECO:0000256" key="4">
    <source>
        <dbReference type="ARBA" id="ARBA00022729"/>
    </source>
</evidence>
<evidence type="ECO:0000313" key="7">
    <source>
        <dbReference type="EMBL" id="OEE57784.1"/>
    </source>
</evidence>
<evidence type="ECO:0000256" key="3">
    <source>
        <dbReference type="ARBA" id="ARBA00022448"/>
    </source>
</evidence>
<keyword evidence="8" id="KW-1185">Reference proteome</keyword>
<comment type="function">
    <text evidence="5">Part of a binding-protein-dependent transport system for a sugar.</text>
</comment>
<keyword evidence="3" id="KW-0813">Transport</keyword>
<dbReference type="PANTHER" id="PTHR43649">
    <property type="entry name" value="ARABINOSE-BINDING PROTEIN-RELATED"/>
    <property type="match status" value="1"/>
</dbReference>
<dbReference type="Gene3D" id="3.40.190.10">
    <property type="entry name" value="Periplasmic binding protein-like II"/>
    <property type="match status" value="2"/>
</dbReference>
<comment type="subcellular location">
    <subcellularLocation>
        <location evidence="1">Periplasm</location>
    </subcellularLocation>
</comment>
<dbReference type="RefSeq" id="WP_016958253.1">
    <property type="nucleotide sequence ID" value="NZ_AJWN02000106.1"/>
</dbReference>
<reference evidence="7 8" key="1">
    <citation type="journal article" date="2012" name="Science">
        <title>Ecological populations of bacteria act as socially cohesive units of antibiotic production and resistance.</title>
        <authorList>
            <person name="Cordero O.X."/>
            <person name="Wildschutte H."/>
            <person name="Kirkup B."/>
            <person name="Proehl S."/>
            <person name="Ngo L."/>
            <person name="Hussain F."/>
            <person name="Le Roux F."/>
            <person name="Mincer T."/>
            <person name="Polz M.F."/>
        </authorList>
    </citation>
    <scope>NUCLEOTIDE SEQUENCE [LARGE SCALE GENOMIC DNA]</scope>
    <source>
        <strain evidence="7 8">FF-454</strain>
    </source>
</reference>
<dbReference type="GO" id="GO:0042597">
    <property type="term" value="C:periplasmic space"/>
    <property type="evidence" value="ECO:0007669"/>
    <property type="project" value="UniProtKB-SubCell"/>
</dbReference>
<protein>
    <recommendedName>
        <fullName evidence="6">Probable sugar-binding periplasmic protein</fullName>
    </recommendedName>
</protein>
<name>A0A1E5BWY1_9GAMM</name>
<gene>
    <name evidence="7" type="ORF">A1OK_16905</name>
</gene>
<evidence type="ECO:0000313" key="8">
    <source>
        <dbReference type="Proteomes" id="UP000095039"/>
    </source>
</evidence>